<accession>A0A2T9ZBT6</accession>
<sequence length="176" mass="19978">MDMHSKNEEEQVLEFLEQVKYQTTANMGKDPRYMVRFASQLDTYLKEKPLGSISNANYATHKVVDTEIAVVNTADIAAIAVEIVKNPLTVKEIKFVFIPVIKVETPDFLLSSSPGPDVERMRLQFNEMYDQAYITIDPIDQSVKISFFNREIIEELGVIGNPIPDFSDGMDEDLPK</sequence>
<name>A0A2T9ZBT6_9FUNG</name>
<keyword evidence="2" id="KW-1185">Reference proteome</keyword>
<evidence type="ECO:0000313" key="1">
    <source>
        <dbReference type="EMBL" id="PVV02048.1"/>
    </source>
</evidence>
<dbReference type="Proteomes" id="UP000245609">
    <property type="component" value="Unassembled WGS sequence"/>
</dbReference>
<protein>
    <submittedName>
        <fullName evidence="1">Uncharacterized protein</fullName>
    </submittedName>
</protein>
<gene>
    <name evidence="1" type="ORF">BB560_003510</name>
</gene>
<organism evidence="1 2">
    <name type="scientific">Smittium megazygosporum</name>
    <dbReference type="NCBI Taxonomy" id="133381"/>
    <lineage>
        <taxon>Eukaryota</taxon>
        <taxon>Fungi</taxon>
        <taxon>Fungi incertae sedis</taxon>
        <taxon>Zoopagomycota</taxon>
        <taxon>Kickxellomycotina</taxon>
        <taxon>Harpellomycetes</taxon>
        <taxon>Harpellales</taxon>
        <taxon>Legeriomycetaceae</taxon>
        <taxon>Smittium</taxon>
    </lineage>
</organism>
<dbReference type="EMBL" id="MBFS01000639">
    <property type="protein sequence ID" value="PVV02048.1"/>
    <property type="molecule type" value="Genomic_DNA"/>
</dbReference>
<evidence type="ECO:0000313" key="2">
    <source>
        <dbReference type="Proteomes" id="UP000245609"/>
    </source>
</evidence>
<proteinExistence type="predicted"/>
<dbReference type="AlphaFoldDB" id="A0A2T9ZBT6"/>
<reference evidence="1 2" key="1">
    <citation type="journal article" date="2018" name="MBio">
        <title>Comparative Genomics Reveals the Core Gene Toolbox for the Fungus-Insect Symbiosis.</title>
        <authorList>
            <person name="Wang Y."/>
            <person name="Stata M."/>
            <person name="Wang W."/>
            <person name="Stajich J.E."/>
            <person name="White M.M."/>
            <person name="Moncalvo J.M."/>
        </authorList>
    </citation>
    <scope>NUCLEOTIDE SEQUENCE [LARGE SCALE GENOMIC DNA]</scope>
    <source>
        <strain evidence="1 2">SC-DP-2</strain>
    </source>
</reference>
<comment type="caution">
    <text evidence="1">The sequence shown here is derived from an EMBL/GenBank/DDBJ whole genome shotgun (WGS) entry which is preliminary data.</text>
</comment>